<comment type="catalytic activity">
    <reaction evidence="1 9 10">
        <text>D-alanyl-D-alanine + H2O = 2 D-alanine</text>
        <dbReference type="Rhea" id="RHEA:20661"/>
        <dbReference type="ChEBI" id="CHEBI:15377"/>
        <dbReference type="ChEBI" id="CHEBI:57416"/>
        <dbReference type="ChEBI" id="CHEBI:57822"/>
        <dbReference type="EC" id="3.4.13.22"/>
    </reaction>
</comment>
<keyword evidence="11" id="KW-0732">Signal</keyword>
<name>A0A0S4PVD4_9HELI</name>
<reference evidence="12" key="2">
    <citation type="submission" date="2015-11" db="EMBL/GenBank/DDBJ databases">
        <authorList>
            <person name="Zhang Y."/>
            <person name="Guo Z."/>
        </authorList>
    </citation>
    <scope>NUCLEOTIDE SEQUENCE</scope>
    <source>
        <strain evidence="12">1</strain>
    </source>
</reference>
<organism evidence="12 15">
    <name type="scientific">Helicobacter typhlonius</name>
    <dbReference type="NCBI Taxonomy" id="76936"/>
    <lineage>
        <taxon>Bacteria</taxon>
        <taxon>Pseudomonadati</taxon>
        <taxon>Campylobacterota</taxon>
        <taxon>Epsilonproteobacteria</taxon>
        <taxon>Campylobacterales</taxon>
        <taxon>Helicobacteraceae</taxon>
        <taxon>Helicobacter</taxon>
    </lineage>
</organism>
<evidence type="ECO:0000313" key="13">
    <source>
        <dbReference type="EMBL" id="TLD77968.1"/>
    </source>
</evidence>
<reference evidence="13 14" key="1">
    <citation type="journal article" date="2014" name="Genome Announc.">
        <title>Draft genome sequences of eight enterohepatic helicobacter species isolated from both laboratory and wild rodents.</title>
        <authorList>
            <person name="Sheh A."/>
            <person name="Shen Z."/>
            <person name="Fox J.G."/>
        </authorList>
    </citation>
    <scope>NUCLEOTIDE SEQUENCE [LARGE SCALE GENOMIC DNA]</scope>
    <source>
        <strain evidence="13 14">MIT 98-6810</strain>
    </source>
</reference>
<dbReference type="PANTHER" id="PTHR43126:SF1">
    <property type="entry name" value="D-ALANYL-D-ALANINE DIPEPTIDASE"/>
    <property type="match status" value="1"/>
</dbReference>
<dbReference type="GO" id="GO:0071555">
    <property type="term" value="P:cell wall organization"/>
    <property type="evidence" value="ECO:0007669"/>
    <property type="project" value="UniProtKB-KW"/>
</dbReference>
<keyword evidence="2 9" id="KW-0645">Protease</keyword>
<evidence type="ECO:0000256" key="11">
    <source>
        <dbReference type="SAM" id="SignalP"/>
    </source>
</evidence>
<comment type="cofactor">
    <cofactor evidence="9">
        <name>Zn(2+)</name>
        <dbReference type="ChEBI" id="CHEBI:29105"/>
    </cofactor>
    <text evidence="9">Binds 1 zinc ion per subunit.</text>
</comment>
<feature type="chain" id="PRO_5044546868" description="D-alanyl-D-alanine dipeptidase" evidence="11">
    <location>
        <begin position="18"/>
        <end position="212"/>
    </location>
</feature>
<dbReference type="GO" id="GO:0006508">
    <property type="term" value="P:proteolysis"/>
    <property type="evidence" value="ECO:0007669"/>
    <property type="project" value="UniProtKB-KW"/>
</dbReference>
<feature type="site" description="Transition state stabilizer" evidence="9">
    <location>
        <position position="99"/>
    </location>
</feature>
<dbReference type="Pfam" id="PF01427">
    <property type="entry name" value="Peptidase_M15"/>
    <property type="match status" value="1"/>
</dbReference>
<dbReference type="InterPro" id="IPR000755">
    <property type="entry name" value="A_A_dipeptidase"/>
</dbReference>
<dbReference type="GeneID" id="78151282"/>
<dbReference type="EMBL" id="LN907858">
    <property type="protein sequence ID" value="CUU39948.1"/>
    <property type="molecule type" value="Genomic_DNA"/>
</dbReference>
<sequence length="212" mass="24531">MKLALLLIIIICSFAQGKDSLIEDKMRNIGLFALEEIDKDTFITRLVYDSKENFMKTNIYTPFSLHKCYLHKDMKEHMQKLAKILRRKNLKLIVYDCFRPQAAQELAWSIVPDTRYVAHPKKGSNHSRGIAIDVGLAQGNGEALSMPSAFDEFSPKAWRDYMCPQSQTQNCTHRNKLQEIMSQAGLKSIKTEWWHFELPISNKHDYPILSLP</sequence>
<evidence type="ECO:0000313" key="12">
    <source>
        <dbReference type="EMBL" id="CUU39948.1"/>
    </source>
</evidence>
<evidence type="ECO:0000256" key="10">
    <source>
        <dbReference type="PIRNR" id="PIRNR026671"/>
    </source>
</evidence>
<dbReference type="CDD" id="cd14840">
    <property type="entry name" value="D-Ala-D-Ala_dipeptidase_Aad"/>
    <property type="match status" value="1"/>
</dbReference>
<dbReference type="HAMAP" id="MF_01924">
    <property type="entry name" value="A_A_dipeptidase"/>
    <property type="match status" value="1"/>
</dbReference>
<gene>
    <name evidence="12" type="ORF">BN2458_PEG1063</name>
    <name evidence="13" type="ORF">LS75_008305</name>
</gene>
<evidence type="ECO:0000256" key="8">
    <source>
        <dbReference type="ARBA" id="ARBA00023316"/>
    </source>
</evidence>
<feature type="binding site" evidence="9">
    <location>
        <position position="126"/>
    </location>
    <ligand>
        <name>Zn(2+)</name>
        <dbReference type="ChEBI" id="CHEBI:29105"/>
        <note>catalytic</note>
    </ligand>
</feature>
<proteinExistence type="inferred from homology"/>
<dbReference type="KEGG" id="hty:BN2458_PEG1063"/>
<dbReference type="InterPro" id="IPR009045">
    <property type="entry name" value="Zn_M74/Hedgehog-like"/>
</dbReference>
<dbReference type="GO" id="GO:0008237">
    <property type="term" value="F:metallopeptidase activity"/>
    <property type="evidence" value="ECO:0007669"/>
    <property type="project" value="UniProtKB-KW"/>
</dbReference>
<comment type="similarity">
    <text evidence="9 10">Belongs to the peptidase M15D family.</text>
</comment>
<dbReference type="EC" id="3.4.13.22" evidence="9 10"/>
<protein>
    <recommendedName>
        <fullName evidence="9 10">D-alanyl-D-alanine dipeptidase</fullName>
        <shortName evidence="9 10">D-Ala-D-Ala dipeptidase</shortName>
        <ecNumber evidence="9 10">3.4.13.22</ecNumber>
    </recommendedName>
</protein>
<dbReference type="Gene3D" id="3.30.1380.10">
    <property type="match status" value="1"/>
</dbReference>
<dbReference type="EMBL" id="JRPF02000012">
    <property type="protein sequence ID" value="TLD77968.1"/>
    <property type="molecule type" value="Genomic_DNA"/>
</dbReference>
<evidence type="ECO:0000256" key="9">
    <source>
        <dbReference type="HAMAP-Rule" id="MF_01924"/>
    </source>
</evidence>
<feature type="binding site" evidence="9">
    <location>
        <position position="195"/>
    </location>
    <ligand>
        <name>Zn(2+)</name>
        <dbReference type="ChEBI" id="CHEBI:29105"/>
        <note>catalytic</note>
    </ligand>
</feature>
<dbReference type="AlphaFoldDB" id="A0A0S4PVD4"/>
<evidence type="ECO:0000256" key="2">
    <source>
        <dbReference type="ARBA" id="ARBA00022670"/>
    </source>
</evidence>
<dbReference type="PIRSF" id="PIRSF026671">
    <property type="entry name" value="AA_dipeptidase"/>
    <property type="match status" value="1"/>
</dbReference>
<dbReference type="Proteomes" id="UP000064525">
    <property type="component" value="Chromosome I"/>
</dbReference>
<keyword evidence="8 10" id="KW-0961">Cell wall biogenesis/degradation</keyword>
<accession>A0A0S4PVD4</accession>
<evidence type="ECO:0000256" key="7">
    <source>
        <dbReference type="ARBA" id="ARBA00023049"/>
    </source>
</evidence>
<keyword evidence="6 9" id="KW-0224">Dipeptidase</keyword>
<dbReference type="GO" id="GO:0008270">
    <property type="term" value="F:zinc ion binding"/>
    <property type="evidence" value="ECO:0007669"/>
    <property type="project" value="UniProtKB-UniRule"/>
</dbReference>
<dbReference type="GO" id="GO:0160237">
    <property type="term" value="F:D-Ala-D-Ala dipeptidase activity"/>
    <property type="evidence" value="ECO:0007669"/>
    <property type="project" value="UniProtKB-EC"/>
</dbReference>
<dbReference type="PANTHER" id="PTHR43126">
    <property type="entry name" value="D-ALANYL-D-ALANINE DIPEPTIDASE"/>
    <property type="match status" value="1"/>
</dbReference>
<dbReference type="SUPFAM" id="SSF55166">
    <property type="entry name" value="Hedgehog/DD-peptidase"/>
    <property type="match status" value="1"/>
</dbReference>
<dbReference type="OrthoDB" id="9801430at2"/>
<dbReference type="PATRIC" id="fig|76936.10.peg.1038"/>
<comment type="function">
    <text evidence="9 10">Catalyzes hydrolysis of the D-alanyl-D-alanine dipeptide.</text>
</comment>
<keyword evidence="5 9" id="KW-0862">Zinc</keyword>
<evidence type="ECO:0000256" key="3">
    <source>
        <dbReference type="ARBA" id="ARBA00022723"/>
    </source>
</evidence>
<evidence type="ECO:0000256" key="1">
    <source>
        <dbReference type="ARBA" id="ARBA00001362"/>
    </source>
</evidence>
<evidence type="ECO:0000256" key="5">
    <source>
        <dbReference type="ARBA" id="ARBA00022833"/>
    </source>
</evidence>
<keyword evidence="14" id="KW-1185">Reference proteome</keyword>
<dbReference type="RefSeq" id="WP_052082149.1">
    <property type="nucleotide sequence ID" value="NZ_CAOMJD010000032.1"/>
</dbReference>
<evidence type="ECO:0000256" key="4">
    <source>
        <dbReference type="ARBA" id="ARBA00022801"/>
    </source>
</evidence>
<evidence type="ECO:0000313" key="15">
    <source>
        <dbReference type="Proteomes" id="UP000064525"/>
    </source>
</evidence>
<reference evidence="15" key="3">
    <citation type="submission" date="2015-11" db="EMBL/GenBank/DDBJ databases">
        <authorList>
            <person name="Anvar S.Y."/>
        </authorList>
    </citation>
    <scope>NUCLEOTIDE SEQUENCE [LARGE SCALE GENOMIC DNA]</scope>
</reference>
<keyword evidence="7 9" id="KW-0482">Metalloprotease</keyword>
<feature type="active site" description="Proton donor/acceptor" evidence="9">
    <location>
        <position position="192"/>
    </location>
</feature>
<feature type="binding site" evidence="9">
    <location>
        <position position="133"/>
    </location>
    <ligand>
        <name>Zn(2+)</name>
        <dbReference type="ChEBI" id="CHEBI:29105"/>
        <note>catalytic</note>
    </ligand>
</feature>
<feature type="signal peptide" evidence="11">
    <location>
        <begin position="1"/>
        <end position="17"/>
    </location>
</feature>
<evidence type="ECO:0000313" key="14">
    <source>
        <dbReference type="Proteomes" id="UP000029925"/>
    </source>
</evidence>
<evidence type="ECO:0000256" key="6">
    <source>
        <dbReference type="ARBA" id="ARBA00022997"/>
    </source>
</evidence>
<keyword evidence="3 9" id="KW-0479">Metal-binding</keyword>
<dbReference type="Proteomes" id="UP000029925">
    <property type="component" value="Unassembled WGS sequence"/>
</dbReference>
<dbReference type="STRING" id="76936.BN2458_PEG1063"/>
<keyword evidence="4 9" id="KW-0378">Hydrolase</keyword>